<dbReference type="AlphaFoldDB" id="A0AAD5CN63"/>
<name>A0AAD5CN63_AMBAR</name>
<protein>
    <submittedName>
        <fullName evidence="2">Uncharacterized protein</fullName>
    </submittedName>
</protein>
<dbReference type="Pfam" id="PF10269">
    <property type="entry name" value="Tmemb_185A"/>
    <property type="match status" value="1"/>
</dbReference>
<feature type="transmembrane region" description="Helical" evidence="1">
    <location>
        <begin position="175"/>
        <end position="198"/>
    </location>
</feature>
<dbReference type="EMBL" id="JAMZMK010007701">
    <property type="protein sequence ID" value="KAI7743659.1"/>
    <property type="molecule type" value="Genomic_DNA"/>
</dbReference>
<accession>A0AAD5CN63</accession>
<evidence type="ECO:0000313" key="3">
    <source>
        <dbReference type="Proteomes" id="UP001206925"/>
    </source>
</evidence>
<feature type="transmembrane region" description="Helical" evidence="1">
    <location>
        <begin position="93"/>
        <end position="116"/>
    </location>
</feature>
<feature type="non-terminal residue" evidence="2">
    <location>
        <position position="306"/>
    </location>
</feature>
<keyword evidence="1" id="KW-0472">Membrane</keyword>
<keyword evidence="1" id="KW-1133">Transmembrane helix</keyword>
<comment type="caution">
    <text evidence="2">The sequence shown here is derived from an EMBL/GenBank/DDBJ whole genome shotgun (WGS) entry which is preliminary data.</text>
</comment>
<reference evidence="2" key="1">
    <citation type="submission" date="2022-06" db="EMBL/GenBank/DDBJ databases">
        <title>Uncovering the hologenomic basis of an extraordinary plant invasion.</title>
        <authorList>
            <person name="Bieker V.C."/>
            <person name="Martin M.D."/>
            <person name="Gilbert T."/>
            <person name="Hodgins K."/>
            <person name="Battlay P."/>
            <person name="Petersen B."/>
            <person name="Wilson J."/>
        </authorList>
    </citation>
    <scope>NUCLEOTIDE SEQUENCE</scope>
    <source>
        <strain evidence="2">AA19_3_7</strain>
        <tissue evidence="2">Leaf</tissue>
    </source>
</reference>
<keyword evidence="1" id="KW-0812">Transmembrane</keyword>
<keyword evidence="3" id="KW-1185">Reference proteome</keyword>
<gene>
    <name evidence="2" type="ORF">M8C21_031027</name>
</gene>
<dbReference type="PANTHER" id="PTHR46859:SF3">
    <property type="entry name" value="RING-TYPE DOMAIN-CONTAINING PROTEIN"/>
    <property type="match status" value="1"/>
</dbReference>
<sequence>MRWNRIAESSEDLPAHTSLFCFTLLLVLKLHHLLSYSWRSVFIPLFVFHLLPEEGLQHLNNQYPMAFMGWGNLGKYVNQVAPNRVPWLIAFELLLLAYLSGAYVSLAIVFLPLLAFEVAIFVDNFRMCKALLQEPDDAIWLALPILLCMRLEGYPSRFANVLLLPPLGKPAAARYIPLPVVFSPIFLVQGLGVFFGTIDLVEKFGITLPTGIGTRIYFAFATRARDSFGFFLRGYRRLGRWSTEVLRRCSTKVLRRWSTEEASRDDQAPKYHDGSSGQLITILYNTFSSDPPEIVKTFPEKDLTEE</sequence>
<evidence type="ECO:0000256" key="1">
    <source>
        <dbReference type="SAM" id="Phobius"/>
    </source>
</evidence>
<proteinExistence type="predicted"/>
<dbReference type="InterPro" id="IPR019396">
    <property type="entry name" value="TM_Fragile-X-F-assoc"/>
</dbReference>
<organism evidence="2 3">
    <name type="scientific">Ambrosia artemisiifolia</name>
    <name type="common">Common ragweed</name>
    <dbReference type="NCBI Taxonomy" id="4212"/>
    <lineage>
        <taxon>Eukaryota</taxon>
        <taxon>Viridiplantae</taxon>
        <taxon>Streptophyta</taxon>
        <taxon>Embryophyta</taxon>
        <taxon>Tracheophyta</taxon>
        <taxon>Spermatophyta</taxon>
        <taxon>Magnoliopsida</taxon>
        <taxon>eudicotyledons</taxon>
        <taxon>Gunneridae</taxon>
        <taxon>Pentapetalae</taxon>
        <taxon>asterids</taxon>
        <taxon>campanulids</taxon>
        <taxon>Asterales</taxon>
        <taxon>Asteraceae</taxon>
        <taxon>Asteroideae</taxon>
        <taxon>Heliantheae alliance</taxon>
        <taxon>Heliantheae</taxon>
        <taxon>Ambrosia</taxon>
    </lineage>
</organism>
<feature type="transmembrane region" description="Helical" evidence="1">
    <location>
        <begin position="12"/>
        <end position="34"/>
    </location>
</feature>
<dbReference type="Proteomes" id="UP001206925">
    <property type="component" value="Unassembled WGS sequence"/>
</dbReference>
<dbReference type="PANTHER" id="PTHR46859">
    <property type="entry name" value="TRANSMEMBRANE FRAGILE-X-F-ASSOCIATED PROTEIN"/>
    <property type="match status" value="1"/>
</dbReference>
<evidence type="ECO:0000313" key="2">
    <source>
        <dbReference type="EMBL" id="KAI7743659.1"/>
    </source>
</evidence>